<evidence type="ECO:0000313" key="2">
    <source>
        <dbReference type="EMBL" id="QJQ33579.1"/>
    </source>
</evidence>
<keyword evidence="3" id="KW-1185">Reference proteome</keyword>
<dbReference type="PANTHER" id="PTHR30399">
    <property type="entry name" value="UNCHARACTERIZED PROTEIN YGJP"/>
    <property type="match status" value="1"/>
</dbReference>
<protein>
    <submittedName>
        <fullName evidence="2">M48 family metallopeptidase</fullName>
    </submittedName>
</protein>
<dbReference type="EMBL" id="CP053015">
    <property type="protein sequence ID" value="QJQ33579.1"/>
    <property type="molecule type" value="Genomic_DNA"/>
</dbReference>
<gene>
    <name evidence="2" type="ORF">GV829_04950</name>
</gene>
<evidence type="ECO:0000259" key="1">
    <source>
        <dbReference type="Pfam" id="PF01863"/>
    </source>
</evidence>
<dbReference type="Gene3D" id="3.30.2010.10">
    <property type="entry name" value="Metalloproteases ('zincins'), catalytic domain"/>
    <property type="match status" value="1"/>
</dbReference>
<dbReference type="InterPro" id="IPR053136">
    <property type="entry name" value="UTP_pyrophosphatase-like"/>
</dbReference>
<accession>A0A6M4AZP7</accession>
<name>A0A6M4AZP7_9SPHN</name>
<dbReference type="KEGG" id="slan:GV829_04950"/>
<proteinExistence type="predicted"/>
<organism evidence="2 3">
    <name type="scientific">Sphingomonas lacunae</name>
    <dbReference type="NCBI Taxonomy" id="2698828"/>
    <lineage>
        <taxon>Bacteria</taxon>
        <taxon>Pseudomonadati</taxon>
        <taxon>Pseudomonadota</taxon>
        <taxon>Alphaproteobacteria</taxon>
        <taxon>Sphingomonadales</taxon>
        <taxon>Sphingomonadaceae</taxon>
        <taxon>Sphingomonas</taxon>
    </lineage>
</organism>
<reference evidence="2 3" key="1">
    <citation type="submission" date="2020-01" db="EMBL/GenBank/DDBJ databases">
        <title>Sphingomonas sp. strain CSW-10.</title>
        <authorList>
            <person name="Chen W.-M."/>
        </authorList>
    </citation>
    <scope>NUCLEOTIDE SEQUENCE [LARGE SCALE GENOMIC DNA]</scope>
    <source>
        <strain evidence="2 3">CSW-10</strain>
    </source>
</reference>
<dbReference type="AlphaFoldDB" id="A0A6M4AZP7"/>
<evidence type="ECO:0000313" key="3">
    <source>
        <dbReference type="Proteomes" id="UP000503018"/>
    </source>
</evidence>
<dbReference type="InterPro" id="IPR002725">
    <property type="entry name" value="YgjP-like_metallopeptidase"/>
</dbReference>
<dbReference type="Pfam" id="PF01863">
    <property type="entry name" value="YgjP-like"/>
    <property type="match status" value="1"/>
</dbReference>
<dbReference type="PANTHER" id="PTHR30399:SF1">
    <property type="entry name" value="UTP PYROPHOSPHATASE"/>
    <property type="match status" value="1"/>
</dbReference>
<feature type="domain" description="YgjP-like metallopeptidase" evidence="1">
    <location>
        <begin position="31"/>
        <end position="228"/>
    </location>
</feature>
<dbReference type="Proteomes" id="UP000503018">
    <property type="component" value="Chromosome"/>
</dbReference>
<sequence length="240" mass="27240">MVASSTSDFFITFGEERLLVRVRRHPRARRLRLRYDAALGELKLVIPPRAGLGDARRWVEGQSAWIERQRAIRPQGEPVQQGSVLPWRGGTLTVCWSAQSPRTPRIDGDRLCLGGPQSAIGRRIRRWMEQEARQEFAAASQAMADRAGLKLSAVSVGDPRSRWGSCTSTGRIRYNWRLVMAPDHVRLAIVAHEVAHLAHLNHGPAFYDLVHSLCGDAHDRSREWLRHHGSDLHRWRFDGV</sequence>
<dbReference type="CDD" id="cd07344">
    <property type="entry name" value="M48_yhfN_like"/>
    <property type="match status" value="1"/>
</dbReference>